<protein>
    <recommendedName>
        <fullName evidence="3">Lipoprotein</fullName>
    </recommendedName>
</protein>
<accession>A0A833P8T8</accession>
<gene>
    <name evidence="1" type="ORF">GAK29_04875</name>
</gene>
<evidence type="ECO:0008006" key="3">
    <source>
        <dbReference type="Google" id="ProtNLM"/>
    </source>
</evidence>
<sequence length="300" mass="35161">MSSDKIIQVLAITLIFSLTACNSSSETMSKQEEMKMNESDYIISVVVGDSRENLISNNAKFFSQYSSGASVSFIRPNLDTKQESKLKLNLKDGYDHTVLVFNHLENLVFVSDANYPKQGVTDIGFDISNIESKKINEKSSYLAYEGIVKQLNKNGWKVFYFESEPRIFGKESFEANNKIPNYLGSLDGFYLDSEEKWEKYSSDLKRQPLRFYKNNVILTINFRESIDDVKIHLDFVTFFSHYFYQYDEKIRDKDWNTLLSNDLNKWKIERDRSENKMQKLGYSINKDYQNPNVFKFLNFH</sequence>
<evidence type="ECO:0000313" key="1">
    <source>
        <dbReference type="EMBL" id="KAF1012274.1"/>
    </source>
</evidence>
<name>A0A833P8T8_ACIBZ</name>
<dbReference type="EMBL" id="WNDP01000268">
    <property type="protein sequence ID" value="KAF1012274.1"/>
    <property type="molecule type" value="Genomic_DNA"/>
</dbReference>
<proteinExistence type="predicted"/>
<evidence type="ECO:0000313" key="2">
    <source>
        <dbReference type="Proteomes" id="UP000490535"/>
    </source>
</evidence>
<dbReference type="Proteomes" id="UP000490535">
    <property type="component" value="Unassembled WGS sequence"/>
</dbReference>
<dbReference type="AlphaFoldDB" id="A0A833P8T8"/>
<dbReference type="PROSITE" id="PS51257">
    <property type="entry name" value="PROKAR_LIPOPROTEIN"/>
    <property type="match status" value="1"/>
</dbReference>
<organism evidence="1 2">
    <name type="scientific">Acinetobacter bereziniae</name>
    <name type="common">Acinetobacter genomosp. 10</name>
    <dbReference type="NCBI Taxonomy" id="106648"/>
    <lineage>
        <taxon>Bacteria</taxon>
        <taxon>Pseudomonadati</taxon>
        <taxon>Pseudomonadota</taxon>
        <taxon>Gammaproteobacteria</taxon>
        <taxon>Moraxellales</taxon>
        <taxon>Moraxellaceae</taxon>
        <taxon>Acinetobacter</taxon>
    </lineage>
</organism>
<reference evidence="2" key="1">
    <citation type="journal article" date="2020" name="MBio">
        <title>Horizontal gene transfer to a defensive symbiont with a reduced genome amongst a multipartite beetle microbiome.</title>
        <authorList>
            <person name="Waterworth S.C."/>
            <person name="Florez L.V."/>
            <person name="Rees E.R."/>
            <person name="Hertweck C."/>
            <person name="Kaltenpoth M."/>
            <person name="Kwan J.C."/>
        </authorList>
    </citation>
    <scope>NUCLEOTIDE SEQUENCE [LARGE SCALE GENOMIC DNA]</scope>
</reference>
<comment type="caution">
    <text evidence="1">The sequence shown here is derived from an EMBL/GenBank/DDBJ whole genome shotgun (WGS) entry which is preliminary data.</text>
</comment>